<organism evidence="2 3">
    <name type="scientific">Nocardioides agri</name>
    <dbReference type="NCBI Taxonomy" id="2682843"/>
    <lineage>
        <taxon>Bacteria</taxon>
        <taxon>Bacillati</taxon>
        <taxon>Actinomycetota</taxon>
        <taxon>Actinomycetes</taxon>
        <taxon>Propionibacteriales</taxon>
        <taxon>Nocardioidaceae</taxon>
        <taxon>Nocardioides</taxon>
    </lineage>
</organism>
<evidence type="ECO:0000313" key="2">
    <source>
        <dbReference type="EMBL" id="MVQ48000.1"/>
    </source>
</evidence>
<evidence type="ECO:0000256" key="1">
    <source>
        <dbReference type="SAM" id="Phobius"/>
    </source>
</evidence>
<dbReference type="RefSeq" id="WP_157340104.1">
    <property type="nucleotide sequence ID" value="NZ_WSEK01000004.1"/>
</dbReference>
<reference evidence="2 3" key="1">
    <citation type="submission" date="2019-12" db="EMBL/GenBank/DDBJ databases">
        <authorList>
            <person name="Huq M.A."/>
        </authorList>
    </citation>
    <scope>NUCLEOTIDE SEQUENCE [LARGE SCALE GENOMIC DNA]</scope>
    <source>
        <strain evidence="2 3">MAH-18</strain>
    </source>
</reference>
<evidence type="ECO:0000313" key="3">
    <source>
        <dbReference type="Proteomes" id="UP000473525"/>
    </source>
</evidence>
<keyword evidence="1" id="KW-0812">Transmembrane</keyword>
<feature type="transmembrane region" description="Helical" evidence="1">
    <location>
        <begin position="112"/>
        <end position="132"/>
    </location>
</feature>
<keyword evidence="1" id="KW-1133">Transmembrane helix</keyword>
<comment type="caution">
    <text evidence="2">The sequence shown here is derived from an EMBL/GenBank/DDBJ whole genome shotgun (WGS) entry which is preliminary data.</text>
</comment>
<protein>
    <submittedName>
        <fullName evidence="2">Uncharacterized protein</fullName>
    </submittedName>
</protein>
<keyword evidence="3" id="KW-1185">Reference proteome</keyword>
<keyword evidence="1" id="KW-0472">Membrane</keyword>
<dbReference type="Proteomes" id="UP000473525">
    <property type="component" value="Unassembled WGS sequence"/>
</dbReference>
<feature type="transmembrane region" description="Helical" evidence="1">
    <location>
        <begin position="86"/>
        <end position="106"/>
    </location>
</feature>
<feature type="transmembrane region" description="Helical" evidence="1">
    <location>
        <begin position="57"/>
        <end position="79"/>
    </location>
</feature>
<feature type="transmembrane region" description="Helical" evidence="1">
    <location>
        <begin position="20"/>
        <end position="37"/>
    </location>
</feature>
<sequence length="144" mass="14674">MAVRDDEHTEVGPGRWREAVLVAVCAAGVAAGIWWLATGAASVDLRVGSGSDAREIGLGSVVLTALVVTLAAAGLLRVLERRTRHGVAIWTWASVVVLALSLAGPLGATTGAAGSCLAAMHLAVGAVVVVGLRARFARRVAWTS</sequence>
<dbReference type="AlphaFoldDB" id="A0A6L6XLN8"/>
<gene>
    <name evidence="2" type="ORF">GON03_02330</name>
</gene>
<dbReference type="InterPro" id="IPR045713">
    <property type="entry name" value="DUF6069"/>
</dbReference>
<dbReference type="EMBL" id="WSEK01000004">
    <property type="protein sequence ID" value="MVQ48000.1"/>
    <property type="molecule type" value="Genomic_DNA"/>
</dbReference>
<name>A0A6L6XLN8_9ACTN</name>
<proteinExistence type="predicted"/>
<dbReference type="Pfam" id="PF19545">
    <property type="entry name" value="DUF6069"/>
    <property type="match status" value="1"/>
</dbReference>
<accession>A0A6L6XLN8</accession>